<gene>
    <name evidence="4" type="ORF">DCAR_019568</name>
    <name evidence="5" type="ORF">DCAR_0522386</name>
</gene>
<dbReference type="InterPro" id="IPR046960">
    <property type="entry name" value="PPR_At4g14850-like_plant"/>
</dbReference>
<evidence type="ECO:0000313" key="6">
    <source>
        <dbReference type="Proteomes" id="UP000077755"/>
    </source>
</evidence>
<protein>
    <recommendedName>
        <fullName evidence="7">Pentacotripeptide-repeat region of PRORP domain-containing protein</fullName>
    </recommendedName>
</protein>
<feature type="repeat" description="PPR" evidence="2">
    <location>
        <begin position="217"/>
        <end position="251"/>
    </location>
</feature>
<keyword evidence="1" id="KW-0677">Repeat</keyword>
<dbReference type="Gramene" id="KZM96326">
    <property type="protein sequence ID" value="KZM96326"/>
    <property type="gene ID" value="DCAR_019568"/>
</dbReference>
<dbReference type="EMBL" id="CP093347">
    <property type="protein sequence ID" value="WOH02996.1"/>
    <property type="molecule type" value="Genomic_DNA"/>
</dbReference>
<dbReference type="FunFam" id="1.25.40.10:FF:000348">
    <property type="entry name" value="Pentatricopeptide repeat-containing protein chloroplastic"/>
    <property type="match status" value="1"/>
</dbReference>
<evidence type="ECO:0000256" key="1">
    <source>
        <dbReference type="ARBA" id="ARBA00022737"/>
    </source>
</evidence>
<dbReference type="OMA" id="SKEIYMM"/>
<name>A0A164ZS65_DAUCS</name>
<dbReference type="PROSITE" id="PS51375">
    <property type="entry name" value="PPR"/>
    <property type="match status" value="3"/>
</dbReference>
<dbReference type="AlphaFoldDB" id="A0A164ZS65"/>
<dbReference type="PANTHER" id="PTHR47926:SF456">
    <property type="entry name" value="PENTATRICOPEPTIDE REPEAT-CONTAINING PROTEIN ELI1, CHLOROPLASTIC"/>
    <property type="match status" value="1"/>
</dbReference>
<dbReference type="FunFam" id="1.25.40.10:FF:000184">
    <property type="entry name" value="Pentatricopeptide repeat-containing protein, chloroplastic"/>
    <property type="match status" value="1"/>
</dbReference>
<keyword evidence="6" id="KW-1185">Reference proteome</keyword>
<dbReference type="Pfam" id="PF20431">
    <property type="entry name" value="E_motif"/>
    <property type="match status" value="1"/>
</dbReference>
<evidence type="ECO:0000256" key="3">
    <source>
        <dbReference type="SAM" id="MobiDB-lite"/>
    </source>
</evidence>
<evidence type="ECO:0000313" key="5">
    <source>
        <dbReference type="EMBL" id="WOH02996.1"/>
    </source>
</evidence>
<dbReference type="InterPro" id="IPR011990">
    <property type="entry name" value="TPR-like_helical_dom_sf"/>
</dbReference>
<dbReference type="InterPro" id="IPR046848">
    <property type="entry name" value="E_motif"/>
</dbReference>
<dbReference type="Pfam" id="PF13041">
    <property type="entry name" value="PPR_2"/>
    <property type="match status" value="3"/>
</dbReference>
<feature type="region of interest" description="Disordered" evidence="3">
    <location>
        <begin position="1"/>
        <end position="21"/>
    </location>
</feature>
<evidence type="ECO:0000256" key="2">
    <source>
        <dbReference type="PROSITE-ProRule" id="PRU00708"/>
    </source>
</evidence>
<sequence>MSSLATFCTAPPPQSSTVKHHHNHLSPARLATLIDNSKTIKQLFQIHAYLLRNSLETHPILNLKLQRSYSLLGRLDYSSTLFHRTLDRDVFFYTSIILSHNNENLHWQAMGLYVEMLSKKIEPNAFTFSAMLKNSPIVTARGLHGQAIKMGCEMNSYVRTGLIDVYARGGEVELAGQLFDKMPERSLVSLTTMMTGLAKNGDVDGARAVFEGMGERDVVCWNVMIDAYVQHGRANEALVLFREMLSGDVCPDGVTLVAVFSACGQLGALESGRWVHGYMKNRRVRMNVHVGAALVDMYSKCGSWEDARLVFDEIKSKDIVVWNAMISGYAMNGLSREALQLFSEMRQLSVHPTEITFIGLLSVCAHAGLVREGSEIFRSMRKEYGIEPRIEHYGCMINLLGRLGHLNEAFKLVKAMTMSIATRPDQIIWRTLLDACRLHGDSDLGEDIIKFYTDQNPASSGAFILLSNIYAAKRNWNGAKRVRTMMKDTGIQKEPGCSSIEVNNTVHEFLAGDAKHPKRKEIYLMLEELNRCLRDYGNDAQQT</sequence>
<dbReference type="Pfam" id="PF01535">
    <property type="entry name" value="PPR"/>
    <property type="match status" value="2"/>
</dbReference>
<organism evidence="4">
    <name type="scientific">Daucus carota subsp. sativus</name>
    <name type="common">Carrot</name>
    <dbReference type="NCBI Taxonomy" id="79200"/>
    <lineage>
        <taxon>Eukaryota</taxon>
        <taxon>Viridiplantae</taxon>
        <taxon>Streptophyta</taxon>
        <taxon>Embryophyta</taxon>
        <taxon>Tracheophyta</taxon>
        <taxon>Spermatophyta</taxon>
        <taxon>Magnoliopsida</taxon>
        <taxon>eudicotyledons</taxon>
        <taxon>Gunneridae</taxon>
        <taxon>Pentapetalae</taxon>
        <taxon>asterids</taxon>
        <taxon>campanulids</taxon>
        <taxon>Apiales</taxon>
        <taxon>Apiaceae</taxon>
        <taxon>Apioideae</taxon>
        <taxon>Scandiceae</taxon>
        <taxon>Daucinae</taxon>
        <taxon>Daucus</taxon>
        <taxon>Daucus sect. Daucus</taxon>
    </lineage>
</organism>
<evidence type="ECO:0008006" key="7">
    <source>
        <dbReference type="Google" id="ProtNLM"/>
    </source>
</evidence>
<dbReference type="InterPro" id="IPR002885">
    <property type="entry name" value="PPR_rpt"/>
</dbReference>
<dbReference type="Proteomes" id="UP000077755">
    <property type="component" value="Chromosome 5"/>
</dbReference>
<evidence type="ECO:0000313" key="4">
    <source>
        <dbReference type="EMBL" id="KZM96326.1"/>
    </source>
</evidence>
<dbReference type="OrthoDB" id="185373at2759"/>
<reference evidence="5" key="2">
    <citation type="submission" date="2022-03" db="EMBL/GenBank/DDBJ databases">
        <title>Draft title - Genomic analysis of global carrot germplasm unveils the trajectory of domestication and the origin of high carotenoid orange carrot.</title>
        <authorList>
            <person name="Iorizzo M."/>
            <person name="Ellison S."/>
            <person name="Senalik D."/>
            <person name="Macko-Podgorni A."/>
            <person name="Grzebelus D."/>
            <person name="Bostan H."/>
            <person name="Rolling W."/>
            <person name="Curaba J."/>
            <person name="Simon P."/>
        </authorList>
    </citation>
    <scope>NUCLEOTIDE SEQUENCE</scope>
    <source>
        <tissue evidence="5">Leaf</tissue>
    </source>
</reference>
<dbReference type="PANTHER" id="PTHR47926">
    <property type="entry name" value="PENTATRICOPEPTIDE REPEAT-CONTAINING PROTEIN"/>
    <property type="match status" value="1"/>
</dbReference>
<dbReference type="NCBIfam" id="TIGR00756">
    <property type="entry name" value="PPR"/>
    <property type="match status" value="6"/>
</dbReference>
<dbReference type="EMBL" id="LNRQ01000005">
    <property type="protein sequence ID" value="KZM96326.1"/>
    <property type="molecule type" value="Genomic_DNA"/>
</dbReference>
<dbReference type="KEGG" id="dcr:108220892"/>
<feature type="repeat" description="PPR" evidence="2">
    <location>
        <begin position="318"/>
        <end position="352"/>
    </location>
</feature>
<accession>A0A164ZS65</accession>
<reference evidence="4" key="1">
    <citation type="journal article" date="2016" name="Nat. Genet.">
        <title>A high-quality carrot genome assembly provides new insights into carotenoid accumulation and asterid genome evolution.</title>
        <authorList>
            <person name="Iorizzo M."/>
            <person name="Ellison S."/>
            <person name="Senalik D."/>
            <person name="Zeng P."/>
            <person name="Satapoomin P."/>
            <person name="Huang J."/>
            <person name="Bowman M."/>
            <person name="Iovene M."/>
            <person name="Sanseverino W."/>
            <person name="Cavagnaro P."/>
            <person name="Yildiz M."/>
            <person name="Macko-Podgorni A."/>
            <person name="Moranska E."/>
            <person name="Grzebelus E."/>
            <person name="Grzebelus D."/>
            <person name="Ashrafi H."/>
            <person name="Zheng Z."/>
            <person name="Cheng S."/>
            <person name="Spooner D."/>
            <person name="Van Deynze A."/>
            <person name="Simon P."/>
        </authorList>
    </citation>
    <scope>NUCLEOTIDE SEQUENCE [LARGE SCALE GENOMIC DNA]</scope>
    <source>
        <tissue evidence="4">Leaf</tissue>
    </source>
</reference>
<proteinExistence type="predicted"/>
<dbReference type="GO" id="GO:0009451">
    <property type="term" value="P:RNA modification"/>
    <property type="evidence" value="ECO:0007669"/>
    <property type="project" value="InterPro"/>
</dbReference>
<dbReference type="Gene3D" id="1.25.40.10">
    <property type="entry name" value="Tetratricopeptide repeat domain"/>
    <property type="match status" value="4"/>
</dbReference>
<feature type="repeat" description="PPR" evidence="2">
    <location>
        <begin position="155"/>
        <end position="189"/>
    </location>
</feature>
<dbReference type="GO" id="GO:0003723">
    <property type="term" value="F:RNA binding"/>
    <property type="evidence" value="ECO:0007669"/>
    <property type="project" value="InterPro"/>
</dbReference>